<protein>
    <recommendedName>
        <fullName evidence="5">Rab-like protein 3</fullName>
    </recommendedName>
</protein>
<dbReference type="STRING" id="6832.A0A553NDZ9"/>
<dbReference type="SMART" id="SM00175">
    <property type="entry name" value="RAB"/>
    <property type="match status" value="1"/>
</dbReference>
<evidence type="ECO:0000313" key="3">
    <source>
        <dbReference type="EMBL" id="TRY63651.1"/>
    </source>
</evidence>
<evidence type="ECO:0000256" key="1">
    <source>
        <dbReference type="ARBA" id="ARBA00022741"/>
    </source>
</evidence>
<dbReference type="AlphaFoldDB" id="A0A553NDZ9"/>
<evidence type="ECO:0008006" key="5">
    <source>
        <dbReference type="Google" id="ProtNLM"/>
    </source>
</evidence>
<name>A0A553NDZ9_TIGCA</name>
<organism evidence="3 4">
    <name type="scientific">Tigriopus californicus</name>
    <name type="common">Marine copepod</name>
    <dbReference type="NCBI Taxonomy" id="6832"/>
    <lineage>
        <taxon>Eukaryota</taxon>
        <taxon>Metazoa</taxon>
        <taxon>Ecdysozoa</taxon>
        <taxon>Arthropoda</taxon>
        <taxon>Crustacea</taxon>
        <taxon>Multicrustacea</taxon>
        <taxon>Hexanauplia</taxon>
        <taxon>Copepoda</taxon>
        <taxon>Harpacticoida</taxon>
        <taxon>Harpacticidae</taxon>
        <taxon>Tigriopus</taxon>
    </lineage>
</organism>
<dbReference type="Proteomes" id="UP000318571">
    <property type="component" value="Chromosome 10"/>
</dbReference>
<dbReference type="OrthoDB" id="5914890at2759"/>
<evidence type="ECO:0000313" key="4">
    <source>
        <dbReference type="Proteomes" id="UP000318571"/>
    </source>
</evidence>
<dbReference type="PANTHER" id="PTHR24073">
    <property type="entry name" value="DRAB5-RELATED"/>
    <property type="match status" value="1"/>
</dbReference>
<proteinExistence type="predicted"/>
<dbReference type="PRINTS" id="PR00449">
    <property type="entry name" value="RASTRNSFRMNG"/>
</dbReference>
<evidence type="ECO:0000256" key="2">
    <source>
        <dbReference type="ARBA" id="ARBA00023134"/>
    </source>
</evidence>
<dbReference type="PROSITE" id="PS51419">
    <property type="entry name" value="RAB"/>
    <property type="match status" value="1"/>
</dbReference>
<dbReference type="GO" id="GO:0005525">
    <property type="term" value="F:GTP binding"/>
    <property type="evidence" value="ECO:0007669"/>
    <property type="project" value="UniProtKB-KW"/>
</dbReference>
<gene>
    <name evidence="3" type="ORF">TCAL_11411</name>
</gene>
<sequence>MSTTTLDRVRILVLGDSGVGKSSLVHLMAYGQPLQQISYTIGAAIEVKLHEYKEGTPTQRTFWIEFCDVGGTHAHRNVRHVFYANTHGIILVHDLSNKKSQGNLTNWLREFMDRESGNAKLRESTWEDQSGSSDHLDTIDVNIPLLVVGTKQDVASETHALPLHQKRSFIAEEYLTEEIQLNCQDERSVMAGSSASNKLCRFFDKVIDKQFYRRDVKAASERRRL</sequence>
<keyword evidence="4" id="KW-1185">Reference proteome</keyword>
<reference evidence="3 4" key="1">
    <citation type="journal article" date="2018" name="Nat. Ecol. Evol.">
        <title>Genomic signatures of mitonuclear coevolution across populations of Tigriopus californicus.</title>
        <authorList>
            <person name="Barreto F.S."/>
            <person name="Watson E.T."/>
            <person name="Lima T.G."/>
            <person name="Willett C.S."/>
            <person name="Edmands S."/>
            <person name="Li W."/>
            <person name="Burton R.S."/>
        </authorList>
    </citation>
    <scope>NUCLEOTIDE SEQUENCE [LARGE SCALE GENOMIC DNA]</scope>
    <source>
        <strain evidence="3 4">San Diego</strain>
    </source>
</reference>
<keyword evidence="1" id="KW-0547">Nucleotide-binding</keyword>
<comment type="caution">
    <text evidence="3">The sequence shown here is derived from an EMBL/GenBank/DDBJ whole genome shotgun (WGS) entry which is preliminary data.</text>
</comment>
<keyword evidence="2" id="KW-0342">GTP-binding</keyword>
<accession>A0A553NDZ9</accession>
<dbReference type="Pfam" id="PF08477">
    <property type="entry name" value="Roc"/>
    <property type="match status" value="1"/>
</dbReference>
<dbReference type="EMBL" id="VCGU01000458">
    <property type="protein sequence ID" value="TRY63651.1"/>
    <property type="molecule type" value="Genomic_DNA"/>
</dbReference>
<dbReference type="SUPFAM" id="SSF52540">
    <property type="entry name" value="P-loop containing nucleoside triphosphate hydrolases"/>
    <property type="match status" value="1"/>
</dbReference>
<dbReference type="InterPro" id="IPR027417">
    <property type="entry name" value="P-loop_NTPase"/>
</dbReference>
<dbReference type="OMA" id="THLICQQ"/>
<dbReference type="Gene3D" id="3.40.50.300">
    <property type="entry name" value="P-loop containing nucleotide triphosphate hydrolases"/>
    <property type="match status" value="1"/>
</dbReference>